<accession>A0ABP1RTJ2</accession>
<proteinExistence type="predicted"/>
<keyword evidence="1" id="KW-0812">Transmembrane</keyword>
<gene>
    <name evidence="2" type="ORF">ODALV1_LOCUS25862</name>
</gene>
<reference evidence="2 3" key="1">
    <citation type="submission" date="2024-08" db="EMBL/GenBank/DDBJ databases">
        <authorList>
            <person name="Cucini C."/>
            <person name="Frati F."/>
        </authorList>
    </citation>
    <scope>NUCLEOTIDE SEQUENCE [LARGE SCALE GENOMIC DNA]</scope>
</reference>
<dbReference type="EMBL" id="CAXLJM020000107">
    <property type="protein sequence ID" value="CAL8135171.1"/>
    <property type="molecule type" value="Genomic_DNA"/>
</dbReference>
<keyword evidence="3" id="KW-1185">Reference proteome</keyword>
<feature type="transmembrane region" description="Helical" evidence="1">
    <location>
        <begin position="402"/>
        <end position="423"/>
    </location>
</feature>
<evidence type="ECO:0000313" key="2">
    <source>
        <dbReference type="EMBL" id="CAL8135171.1"/>
    </source>
</evidence>
<sequence length="797" mass="91323">MSIYPPMDAPLMIQYTKLGITPIKNITDYRKRIKMQREVISVPVELDLPIDLKNINGYYECPISNLLFGWLENTTCRSICGELDLRKFVVKSRPWSCEASIDLFPDEKMLLRNRKTKHLNYTIEDLRSFSQTFNAHFLTSTQSRSGFLKIIPSYQPYNILVLYDASPKGNGKIENIQEIILAWMDNFLPNSYQSRKTELSRNKLFIQLASRTGDSTNKLKILSTHIVHIIKNGFKANITMSNCPGKLTSFTKGIQTFTQGTFLDMDHLRYQTKFADDEDNENPHKFCRYIHGNSIQVGFSVLDAYARLWTSLIENSTVIVGQRQFFKSFCEYATAKHEGRIHKDNIPTSSIISLGINHDFGDQTKYTPTRVETPGESLTFVSCGRPPRSALAFSELVSIFDSSSWCFIGIIFFVITPLALYYLERQHHRTMLRSVVVKDNDLHGTTTSLYDTVWQPVIVLLDQGDPFRIGQIKLPGMKLLMGALLIAGLVISNAYRHDNVYNMIAPRKLIPYWFFNELVRDNFEIFTRAHEHGENLNFRFGTVNITNISAHKFSYFGLYDVGFYRELIKEKVVSEVANVVNEIQNGKNREEGKNILSIIYNHSTLSIPMIKDARSEIRNMNTARFRAMEKEYLYKELEGCDRKAVILPLKNVYEYISKLKKGSKGNLYVGRETLGDKAIGFYLKGWVPELILRRVKGLSSSGVWEGLDRFYGYSYRRLSAYFEDEIVVVKPTMEGNIMVVFLVLMAGIGVGTVVLAAEGILKQIISIISNHSLRKRKELSITIQTIEVEPIQAYSDY</sequence>
<dbReference type="Proteomes" id="UP001642540">
    <property type="component" value="Unassembled WGS sequence"/>
</dbReference>
<comment type="caution">
    <text evidence="2">The sequence shown here is derived from an EMBL/GenBank/DDBJ whole genome shotgun (WGS) entry which is preliminary data.</text>
</comment>
<organism evidence="2 3">
    <name type="scientific">Orchesella dallaii</name>
    <dbReference type="NCBI Taxonomy" id="48710"/>
    <lineage>
        <taxon>Eukaryota</taxon>
        <taxon>Metazoa</taxon>
        <taxon>Ecdysozoa</taxon>
        <taxon>Arthropoda</taxon>
        <taxon>Hexapoda</taxon>
        <taxon>Collembola</taxon>
        <taxon>Entomobryomorpha</taxon>
        <taxon>Entomobryoidea</taxon>
        <taxon>Orchesellidae</taxon>
        <taxon>Orchesellinae</taxon>
        <taxon>Orchesella</taxon>
    </lineage>
</organism>
<evidence type="ECO:0000313" key="3">
    <source>
        <dbReference type="Proteomes" id="UP001642540"/>
    </source>
</evidence>
<protein>
    <submittedName>
        <fullName evidence="2">Uncharacterized protein</fullName>
    </submittedName>
</protein>
<feature type="transmembrane region" description="Helical" evidence="1">
    <location>
        <begin position="737"/>
        <end position="757"/>
    </location>
</feature>
<evidence type="ECO:0000256" key="1">
    <source>
        <dbReference type="SAM" id="Phobius"/>
    </source>
</evidence>
<name>A0ABP1RTJ2_9HEXA</name>
<keyword evidence="1" id="KW-0472">Membrane</keyword>
<keyword evidence="1" id="KW-1133">Transmembrane helix</keyword>